<dbReference type="OrthoDB" id="2349068at2759"/>
<comment type="caution">
    <text evidence="4">The sequence shown here is derived from an EMBL/GenBank/DDBJ whole genome shotgun (WGS) entry which is preliminary data.</text>
</comment>
<dbReference type="InterPro" id="IPR013785">
    <property type="entry name" value="Aldolase_TIM"/>
</dbReference>
<dbReference type="Gene3D" id="3.20.20.70">
    <property type="entry name" value="Aldolase class I"/>
    <property type="match status" value="1"/>
</dbReference>
<dbReference type="Proteomes" id="UP000076874">
    <property type="component" value="Unassembled WGS sequence"/>
</dbReference>
<keyword evidence="3" id="KW-0560">Oxidoreductase</keyword>
<reference evidence="4 5" key="1">
    <citation type="journal article" date="2016" name="Genome Biol. Evol.">
        <title>Divergent and convergent evolution of fungal pathogenicity.</title>
        <authorList>
            <person name="Shang Y."/>
            <person name="Xiao G."/>
            <person name="Zheng P."/>
            <person name="Cen K."/>
            <person name="Zhan S."/>
            <person name="Wang C."/>
        </authorList>
    </citation>
    <scope>NUCLEOTIDE SEQUENCE [LARGE SCALE GENOMIC DNA]</scope>
    <source>
        <strain evidence="4 5">RCEF 264</strain>
    </source>
</reference>
<evidence type="ECO:0000313" key="5">
    <source>
        <dbReference type="Proteomes" id="UP000076874"/>
    </source>
</evidence>
<dbReference type="PANTHER" id="PTHR32332">
    <property type="entry name" value="2-NITROPROPANE DIOXYGENASE"/>
    <property type="match status" value="1"/>
</dbReference>
<keyword evidence="5" id="KW-1185">Reference proteome</keyword>
<dbReference type="CDD" id="cd04730">
    <property type="entry name" value="NPD_like"/>
    <property type="match status" value="1"/>
</dbReference>
<dbReference type="EMBL" id="AZHD01000003">
    <property type="protein sequence ID" value="OAA65856.1"/>
    <property type="molecule type" value="Genomic_DNA"/>
</dbReference>
<keyword evidence="2" id="KW-0288">FMN</keyword>
<organism evidence="4 5">
    <name type="scientific">Niveomyces insectorum RCEF 264</name>
    <dbReference type="NCBI Taxonomy" id="1081102"/>
    <lineage>
        <taxon>Eukaryota</taxon>
        <taxon>Fungi</taxon>
        <taxon>Dikarya</taxon>
        <taxon>Ascomycota</taxon>
        <taxon>Pezizomycotina</taxon>
        <taxon>Sordariomycetes</taxon>
        <taxon>Hypocreomycetidae</taxon>
        <taxon>Hypocreales</taxon>
        <taxon>Cordycipitaceae</taxon>
        <taxon>Niveomyces</taxon>
    </lineage>
</organism>
<dbReference type="PANTHER" id="PTHR32332:SF34">
    <property type="entry name" value="2-NITROPROPANE DIOXYGENASE FAMILY, PUTATIVE-RELATED"/>
    <property type="match status" value="1"/>
</dbReference>
<dbReference type="GO" id="GO:0018580">
    <property type="term" value="F:nitronate monooxygenase activity"/>
    <property type="evidence" value="ECO:0007669"/>
    <property type="project" value="InterPro"/>
</dbReference>
<evidence type="ECO:0000256" key="2">
    <source>
        <dbReference type="ARBA" id="ARBA00022643"/>
    </source>
</evidence>
<evidence type="ECO:0000256" key="1">
    <source>
        <dbReference type="ARBA" id="ARBA00022630"/>
    </source>
</evidence>
<dbReference type="AlphaFoldDB" id="A0A167Y585"/>
<keyword evidence="1" id="KW-0285">Flavoprotein</keyword>
<evidence type="ECO:0000313" key="4">
    <source>
        <dbReference type="EMBL" id="OAA65856.1"/>
    </source>
</evidence>
<gene>
    <name evidence="4" type="ORF">SPI_02643</name>
</gene>
<dbReference type="SUPFAM" id="SSF51412">
    <property type="entry name" value="Inosine monophosphate dehydrogenase (IMPDH)"/>
    <property type="match status" value="1"/>
</dbReference>
<accession>A0A167Y585</accession>
<dbReference type="InterPro" id="IPR004136">
    <property type="entry name" value="NMO"/>
</dbReference>
<protein>
    <submittedName>
        <fullName evidence="4">Aldolase-type TIM barrel</fullName>
    </submittedName>
</protein>
<evidence type="ECO:0000256" key="3">
    <source>
        <dbReference type="ARBA" id="ARBA00023002"/>
    </source>
</evidence>
<sequence>MASIPLRAVRQAAEHRQHLAKAFPWTSSPLLISAPMRVFSGPALAVAVARAGGLGFIGPGEMPESSLVDLAEAKAQLEKAPLPPAAAAETGPSSGSLLPVGVGFQVWNGNLQMATEAVRHHCPCAVWLFAPRDGQTELDRWTAGVRDASPGTQVWVQVGTLREALDAASSTTTPPDALVIQGAEAGGHGRAVDGMGLISLLPEIADAIANDKNDDIPLVAAGGIADGRGAVAVLGLGAAAVAMGTRFLASTEARINPAYQAEVVRASDGAATTGRTQLYNHLRGTFGWPAQYSPRGLLNQTWRDHKAGVPFDELKKRHDAAAKAGGSAAWGPDGRVATYVGASVGLVRDVKGAAAIIAQTREEMRDITKLLSNV</sequence>
<name>A0A167Y585_9HYPO</name>
<proteinExistence type="predicted"/>
<dbReference type="Pfam" id="PF03060">
    <property type="entry name" value="NMO"/>
    <property type="match status" value="1"/>
</dbReference>